<dbReference type="Proteomes" id="UP000785679">
    <property type="component" value="Unassembled WGS sequence"/>
</dbReference>
<sequence>MNKSAKTHKGRQVEVYSELNQALNINLQDFDLQDAIPDPPIRSIPPSPQHMDILPPGALKHKFPYPDHDEHMRLNGEDFITFDPRFKDFDPSSDFFELKNIEMLIKMDFEDVMQTEVSVGWVFFPGWNSNLTIEKVLLAKGQNHDMFSFITSVFLVDNLLKDASGVECGCKNYYKCDKIHEQDYLRLQLLFSKACIERGFNYLDNDELRDFLTKFHNERVSRLEEIVSKNLAKLRDPRLAGLALYSKHRANFPTVTAEIEKAFESMVPDKSHKGYFITLCIYRLYEEMDIINKENEGLKLGVREREKVYEKAVQLVEAAHIARLKKIKLVKKVEDMEKITDFKRGIFWRDQEYEIALKQYQKEVYELTHDKDDIEME</sequence>
<protein>
    <submittedName>
        <fullName evidence="1">Uncharacterized protein</fullName>
    </submittedName>
</protein>
<organism evidence="1 2">
    <name type="scientific">Halteria grandinella</name>
    <dbReference type="NCBI Taxonomy" id="5974"/>
    <lineage>
        <taxon>Eukaryota</taxon>
        <taxon>Sar</taxon>
        <taxon>Alveolata</taxon>
        <taxon>Ciliophora</taxon>
        <taxon>Intramacronucleata</taxon>
        <taxon>Spirotrichea</taxon>
        <taxon>Stichotrichia</taxon>
        <taxon>Sporadotrichida</taxon>
        <taxon>Halteriidae</taxon>
        <taxon>Halteria</taxon>
    </lineage>
</organism>
<keyword evidence="2" id="KW-1185">Reference proteome</keyword>
<dbReference type="AlphaFoldDB" id="A0A8J8T4C5"/>
<accession>A0A8J8T4C5</accession>
<comment type="caution">
    <text evidence="1">The sequence shown here is derived from an EMBL/GenBank/DDBJ whole genome shotgun (WGS) entry which is preliminary data.</text>
</comment>
<name>A0A8J8T4C5_HALGN</name>
<proteinExistence type="predicted"/>
<evidence type="ECO:0000313" key="1">
    <source>
        <dbReference type="EMBL" id="TNV81769.1"/>
    </source>
</evidence>
<gene>
    <name evidence="1" type="ORF">FGO68_gene14163</name>
</gene>
<dbReference type="EMBL" id="RRYP01005757">
    <property type="protein sequence ID" value="TNV81769.1"/>
    <property type="molecule type" value="Genomic_DNA"/>
</dbReference>
<reference evidence="1" key="1">
    <citation type="submission" date="2019-06" db="EMBL/GenBank/DDBJ databases">
        <authorList>
            <person name="Zheng W."/>
        </authorList>
    </citation>
    <scope>NUCLEOTIDE SEQUENCE</scope>
    <source>
        <strain evidence="1">QDHG01</strain>
    </source>
</reference>
<evidence type="ECO:0000313" key="2">
    <source>
        <dbReference type="Proteomes" id="UP000785679"/>
    </source>
</evidence>